<dbReference type="InterPro" id="IPR042172">
    <property type="entry name" value="Adenosylhomocyst_ase-like_sf"/>
</dbReference>
<dbReference type="AlphaFoldDB" id="A0A6J6N6A6"/>
<dbReference type="EMBL" id="CAEZXK010000003">
    <property type="protein sequence ID" value="CAB4680123.1"/>
    <property type="molecule type" value="Genomic_DNA"/>
</dbReference>
<dbReference type="SMART" id="SM00996">
    <property type="entry name" value="AdoHcyase"/>
    <property type="match status" value="1"/>
</dbReference>
<evidence type="ECO:0000256" key="4">
    <source>
        <dbReference type="ARBA" id="ARBA00022801"/>
    </source>
</evidence>
<dbReference type="Gene3D" id="3.40.50.1480">
    <property type="entry name" value="Adenosylhomocysteinase-like"/>
    <property type="match status" value="1"/>
</dbReference>
<organism evidence="8">
    <name type="scientific">freshwater metagenome</name>
    <dbReference type="NCBI Taxonomy" id="449393"/>
    <lineage>
        <taxon>unclassified sequences</taxon>
        <taxon>metagenomes</taxon>
        <taxon>ecological metagenomes</taxon>
    </lineage>
</organism>
<dbReference type="PROSITE" id="PS00738">
    <property type="entry name" value="ADOHCYASE_1"/>
    <property type="match status" value="1"/>
</dbReference>
<dbReference type="PANTHER" id="PTHR23420:SF0">
    <property type="entry name" value="ADENOSYLHOMOCYSTEINASE"/>
    <property type="match status" value="1"/>
</dbReference>
<evidence type="ECO:0000259" key="7">
    <source>
        <dbReference type="SMART" id="SM00997"/>
    </source>
</evidence>
<dbReference type="HAMAP" id="MF_00563">
    <property type="entry name" value="AdoHcyase"/>
    <property type="match status" value="1"/>
</dbReference>
<reference evidence="8" key="1">
    <citation type="submission" date="2020-05" db="EMBL/GenBank/DDBJ databases">
        <authorList>
            <person name="Chiriac C."/>
            <person name="Salcher M."/>
            <person name="Ghai R."/>
            <person name="Kavagutti S V."/>
        </authorList>
    </citation>
    <scope>NUCLEOTIDE SEQUENCE</scope>
</reference>
<evidence type="ECO:0000256" key="3">
    <source>
        <dbReference type="ARBA" id="ARBA00022563"/>
    </source>
</evidence>
<dbReference type="PANTHER" id="PTHR23420">
    <property type="entry name" value="ADENOSYLHOMOCYSTEINASE"/>
    <property type="match status" value="1"/>
</dbReference>
<feature type="domain" description="S-adenosyl-L-homocysteine hydrolase NAD binding" evidence="7">
    <location>
        <begin position="249"/>
        <end position="411"/>
    </location>
</feature>
<dbReference type="Pfam" id="PF00670">
    <property type="entry name" value="AdoHcyase_NAD"/>
    <property type="match status" value="1"/>
</dbReference>
<dbReference type="Gene3D" id="3.40.50.720">
    <property type="entry name" value="NAD(P)-binding Rossmann-like Domain"/>
    <property type="match status" value="1"/>
</dbReference>
<keyword evidence="3" id="KW-0554">One-carbon metabolism</keyword>
<dbReference type="GO" id="GO:0033353">
    <property type="term" value="P:S-adenosylmethionine cycle"/>
    <property type="evidence" value="ECO:0007669"/>
    <property type="project" value="TreeGrafter"/>
</dbReference>
<evidence type="ECO:0000256" key="6">
    <source>
        <dbReference type="ARBA" id="ARBA00029440"/>
    </source>
</evidence>
<keyword evidence="4" id="KW-0378">Hydrolase</keyword>
<dbReference type="GO" id="GO:0006730">
    <property type="term" value="P:one-carbon metabolic process"/>
    <property type="evidence" value="ECO:0007669"/>
    <property type="project" value="UniProtKB-KW"/>
</dbReference>
<name>A0A6J6N6A6_9ZZZZ</name>
<dbReference type="GO" id="GO:0005829">
    <property type="term" value="C:cytosol"/>
    <property type="evidence" value="ECO:0007669"/>
    <property type="project" value="TreeGrafter"/>
</dbReference>
<dbReference type="SUPFAM" id="SSF52283">
    <property type="entry name" value="Formate/glycerate dehydrogenase catalytic domain-like"/>
    <property type="match status" value="1"/>
</dbReference>
<dbReference type="PROSITE" id="PS00739">
    <property type="entry name" value="ADOHCYASE_2"/>
    <property type="match status" value="1"/>
</dbReference>
<comment type="pathway">
    <text evidence="6">Amino-acid biosynthesis.</text>
</comment>
<dbReference type="InterPro" id="IPR020082">
    <property type="entry name" value="S-Ado-L-homoCys_hydrolase_CS"/>
</dbReference>
<protein>
    <submittedName>
        <fullName evidence="8">Unannotated protein</fullName>
    </submittedName>
</protein>
<dbReference type="InterPro" id="IPR000043">
    <property type="entry name" value="Adenosylhomocysteinase-like"/>
</dbReference>
<evidence type="ECO:0000256" key="1">
    <source>
        <dbReference type="ARBA" id="ARBA00001911"/>
    </source>
</evidence>
<evidence type="ECO:0000256" key="2">
    <source>
        <dbReference type="ARBA" id="ARBA00007122"/>
    </source>
</evidence>
<keyword evidence="5" id="KW-0520">NAD</keyword>
<evidence type="ECO:0000256" key="5">
    <source>
        <dbReference type="ARBA" id="ARBA00023027"/>
    </source>
</evidence>
<evidence type="ECO:0000313" key="8">
    <source>
        <dbReference type="EMBL" id="CAB4680123.1"/>
    </source>
</evidence>
<dbReference type="Pfam" id="PF05221">
    <property type="entry name" value="AdoHcyase"/>
    <property type="match status" value="1"/>
</dbReference>
<dbReference type="SUPFAM" id="SSF51735">
    <property type="entry name" value="NAD(P)-binding Rossmann-fold domains"/>
    <property type="match status" value="1"/>
</dbReference>
<dbReference type="NCBIfam" id="NF004005">
    <property type="entry name" value="PRK05476.2-3"/>
    <property type="match status" value="1"/>
</dbReference>
<dbReference type="GO" id="GO:0004013">
    <property type="term" value="F:adenosylhomocysteinase activity"/>
    <property type="evidence" value="ECO:0007669"/>
    <property type="project" value="TreeGrafter"/>
</dbReference>
<proteinExistence type="inferred from homology"/>
<comment type="cofactor">
    <cofactor evidence="1">
        <name>NAD(+)</name>
        <dbReference type="ChEBI" id="CHEBI:57540"/>
    </cofactor>
</comment>
<dbReference type="CDD" id="cd00401">
    <property type="entry name" value="SAHH"/>
    <property type="match status" value="1"/>
</dbReference>
<dbReference type="NCBIfam" id="TIGR00936">
    <property type="entry name" value="ahcY"/>
    <property type="match status" value="1"/>
</dbReference>
<dbReference type="InterPro" id="IPR036291">
    <property type="entry name" value="NAD(P)-bd_dom_sf"/>
</dbReference>
<comment type="similarity">
    <text evidence="2">Belongs to the adenosylhomocysteinase family.</text>
</comment>
<dbReference type="FunFam" id="3.40.50.720:FF:000004">
    <property type="entry name" value="Adenosylhomocysteinase"/>
    <property type="match status" value="1"/>
</dbReference>
<dbReference type="InterPro" id="IPR015878">
    <property type="entry name" value="Ado_hCys_hydrolase_NAD-bd"/>
</dbReference>
<sequence length="491" mass="53740">MSRQKTTFDFRVKDLSLAEAGRHQIRLAENEMPGLMALRAEFSAAQPLKGARIAGSLHMTVQTAVLIETLVALGAQVRWASCNIFSTQDEAAAAVVVGEHGTVDAPSGTPVFAWKGETLTEYWWCTDRIFDWSSEASAEGKNYIGPNMILDDGGDATLLVHKGREFELAGSVPPTGLDDSEEYSVILELLRGSLKTSPNRFTEIAKEIKGVTEETTTGVHRLYEFHKRGELLFTAINVNDSVTKSKFDNKYGIRHSLPDGLNRATDVLIGGKTVFVAGYGDVGKGSAEAMRGQGARVIVSEVDPICALQAAMDGFQVARLESVIETVDIFITATGNTHIIRPEHLMQMKHLAVVANVGHFDDEVDMAGISQIKGVEKIEIKPQVHEWRLPNGRSVLILSEGRLMNLGNATGHPSFVMSNSFSNQVLAQIELFTKTDEFELGVHILPKHLDEKVASLHLAALGVELTQLTSEQARYIGVSVNGPFKVEHYRY</sequence>
<accession>A0A6J6N6A6</accession>
<dbReference type="PIRSF" id="PIRSF001109">
    <property type="entry name" value="Ad_hcy_hydrolase"/>
    <property type="match status" value="1"/>
</dbReference>
<dbReference type="SMART" id="SM00997">
    <property type="entry name" value="AdoHcyase_NAD"/>
    <property type="match status" value="1"/>
</dbReference>
<gene>
    <name evidence="8" type="ORF">UFOPK2370_00210</name>
</gene>